<dbReference type="AlphaFoldDB" id="S7PHK6"/>
<organism evidence="2 3">
    <name type="scientific">Myotis brandtii</name>
    <name type="common">Brandt's bat</name>
    <dbReference type="NCBI Taxonomy" id="109478"/>
    <lineage>
        <taxon>Eukaryota</taxon>
        <taxon>Metazoa</taxon>
        <taxon>Chordata</taxon>
        <taxon>Craniata</taxon>
        <taxon>Vertebrata</taxon>
        <taxon>Euteleostomi</taxon>
        <taxon>Mammalia</taxon>
        <taxon>Eutheria</taxon>
        <taxon>Laurasiatheria</taxon>
        <taxon>Chiroptera</taxon>
        <taxon>Yangochiroptera</taxon>
        <taxon>Vespertilionidae</taxon>
        <taxon>Myotis</taxon>
    </lineage>
</organism>
<dbReference type="EMBL" id="KE162945">
    <property type="protein sequence ID" value="EPQ10163.1"/>
    <property type="molecule type" value="Genomic_DNA"/>
</dbReference>
<gene>
    <name evidence="2" type="ORF">D623_10023266</name>
</gene>
<feature type="region of interest" description="Disordered" evidence="1">
    <location>
        <begin position="93"/>
        <end position="149"/>
    </location>
</feature>
<evidence type="ECO:0000256" key="1">
    <source>
        <dbReference type="SAM" id="MobiDB-lite"/>
    </source>
</evidence>
<name>S7PHK6_MYOBR</name>
<evidence type="ECO:0000313" key="3">
    <source>
        <dbReference type="Proteomes" id="UP000052978"/>
    </source>
</evidence>
<sequence length="165" mass="17725">MVLFTPNRIIFFDTVGKIMLQPVKDTHRCVELCICPLRTAVLCKGPSLHRNLWAVGLPTGFLLKRASSEDMLNKPGSATASAVVRLKKTSTAGTISELTESRLRSHPGRRNAGQERMSEGPGQEGPRSEGPSRPLILAQDSTSVTDASLPASDMCGALTLGQELL</sequence>
<accession>S7PHK6</accession>
<evidence type="ECO:0000313" key="2">
    <source>
        <dbReference type="EMBL" id="EPQ10163.1"/>
    </source>
</evidence>
<reference evidence="2 3" key="1">
    <citation type="journal article" date="2013" name="Nat. Commun.">
        <title>Genome analysis reveals insights into physiology and longevity of the Brandt's bat Myotis brandtii.</title>
        <authorList>
            <person name="Seim I."/>
            <person name="Fang X."/>
            <person name="Xiong Z."/>
            <person name="Lobanov A.V."/>
            <person name="Huang Z."/>
            <person name="Ma S."/>
            <person name="Feng Y."/>
            <person name="Turanov A.A."/>
            <person name="Zhu Y."/>
            <person name="Lenz T.L."/>
            <person name="Gerashchenko M.V."/>
            <person name="Fan D."/>
            <person name="Hee Yim S."/>
            <person name="Yao X."/>
            <person name="Jordan D."/>
            <person name="Xiong Y."/>
            <person name="Ma Y."/>
            <person name="Lyapunov A.N."/>
            <person name="Chen G."/>
            <person name="Kulakova O.I."/>
            <person name="Sun Y."/>
            <person name="Lee S.G."/>
            <person name="Bronson R.T."/>
            <person name="Moskalev A.A."/>
            <person name="Sunyaev S.R."/>
            <person name="Zhang G."/>
            <person name="Krogh A."/>
            <person name="Wang J."/>
            <person name="Gladyshev V.N."/>
        </authorList>
    </citation>
    <scope>NUCLEOTIDE SEQUENCE [LARGE SCALE GENOMIC DNA]</scope>
</reference>
<keyword evidence="3" id="KW-1185">Reference proteome</keyword>
<proteinExistence type="predicted"/>
<protein>
    <submittedName>
        <fullName evidence="2">Cytospin-B</fullName>
    </submittedName>
</protein>
<dbReference type="Proteomes" id="UP000052978">
    <property type="component" value="Unassembled WGS sequence"/>
</dbReference>